<feature type="transmembrane region" description="Helical" evidence="1">
    <location>
        <begin position="28"/>
        <end position="47"/>
    </location>
</feature>
<protein>
    <recommendedName>
        <fullName evidence="3">ABC-2 type transporter domain-containing protein</fullName>
    </recommendedName>
</protein>
<feature type="transmembrane region" description="Helical" evidence="1">
    <location>
        <begin position="78"/>
        <end position="100"/>
    </location>
</feature>
<feature type="transmembrane region" description="Helical" evidence="1">
    <location>
        <begin position="196"/>
        <end position="217"/>
    </location>
</feature>
<dbReference type="EMBL" id="UINC01008342">
    <property type="protein sequence ID" value="SVA37562.1"/>
    <property type="molecule type" value="Genomic_DNA"/>
</dbReference>
<keyword evidence="1" id="KW-0472">Membrane</keyword>
<keyword evidence="1" id="KW-0812">Transmembrane</keyword>
<evidence type="ECO:0000313" key="2">
    <source>
        <dbReference type="EMBL" id="SVA37562.1"/>
    </source>
</evidence>
<dbReference type="AlphaFoldDB" id="A0A381VB17"/>
<accession>A0A381VB17</accession>
<evidence type="ECO:0008006" key="3">
    <source>
        <dbReference type="Google" id="ProtNLM"/>
    </source>
</evidence>
<feature type="transmembrane region" description="Helical" evidence="1">
    <location>
        <begin position="142"/>
        <end position="165"/>
    </location>
</feature>
<keyword evidence="1" id="KW-1133">Transmembrane helix</keyword>
<organism evidence="2">
    <name type="scientific">marine metagenome</name>
    <dbReference type="NCBI Taxonomy" id="408172"/>
    <lineage>
        <taxon>unclassified sequences</taxon>
        <taxon>metagenomes</taxon>
        <taxon>ecological metagenomes</taxon>
    </lineage>
</organism>
<evidence type="ECO:0000256" key="1">
    <source>
        <dbReference type="SAM" id="Phobius"/>
    </source>
</evidence>
<reference evidence="2" key="1">
    <citation type="submission" date="2018-05" db="EMBL/GenBank/DDBJ databases">
        <authorList>
            <person name="Lanie J.A."/>
            <person name="Ng W.-L."/>
            <person name="Kazmierczak K.M."/>
            <person name="Andrzejewski T.M."/>
            <person name="Davidsen T.M."/>
            <person name="Wayne K.J."/>
            <person name="Tettelin H."/>
            <person name="Glass J.I."/>
            <person name="Rusch D."/>
            <person name="Podicherti R."/>
            <person name="Tsui H.-C.T."/>
            <person name="Winkler M.E."/>
        </authorList>
    </citation>
    <scope>NUCLEOTIDE SEQUENCE</scope>
</reference>
<sequence>MPVIIFMMVSLPMENILVRSLLGVSYDIWVLPGLIFIISSLVLFPLLHRDFFDLRIHNKVLGNIALAPYSKNMMIMSYLFVAGMEALVAALISMVIYSGFISFPFSFSQFGFMVLCLLLYILILGNLFITVSLLTESITSHLFITFMIFIIILFGSGLIIEFSFFPRVVETVLIFQPLSIPFRTLQIFLSNGTVQWALIGLSLVLALAWILANGFLLKYKLRQ</sequence>
<gene>
    <name evidence="2" type="ORF">METZ01_LOCUS90416</name>
</gene>
<feature type="transmembrane region" description="Helical" evidence="1">
    <location>
        <begin position="112"/>
        <end position="135"/>
    </location>
</feature>
<name>A0A381VB17_9ZZZZ</name>
<proteinExistence type="predicted"/>